<evidence type="ECO:0000313" key="5">
    <source>
        <dbReference type="Proteomes" id="UP000636793"/>
    </source>
</evidence>
<dbReference type="InterPro" id="IPR024188">
    <property type="entry name" value="GltB"/>
</dbReference>
<reference evidence="4" key="1">
    <citation type="journal article" date="2014" name="Int. J. Syst. Evol. Microbiol.">
        <title>Complete genome sequence of Corynebacterium casei LMG S-19264T (=DSM 44701T), isolated from a smear-ripened cheese.</title>
        <authorList>
            <consortium name="US DOE Joint Genome Institute (JGI-PGF)"/>
            <person name="Walter F."/>
            <person name="Albersmeier A."/>
            <person name="Kalinowski J."/>
            <person name="Ruckert C."/>
        </authorList>
    </citation>
    <scope>NUCLEOTIDE SEQUENCE</scope>
    <source>
        <strain evidence="4">CGMCC 1.15085</strain>
    </source>
</reference>
<dbReference type="InterPro" id="IPR027283">
    <property type="entry name" value="YerD"/>
</dbReference>
<protein>
    <submittedName>
        <fullName evidence="4">FMN-binding glutamate synthase family protein</fullName>
    </submittedName>
</protein>
<dbReference type="EMBL" id="BMHI01000001">
    <property type="protein sequence ID" value="GGB15794.1"/>
    <property type="molecule type" value="Genomic_DNA"/>
</dbReference>
<comment type="caution">
    <text evidence="4">The sequence shown here is derived from an EMBL/GenBank/DDBJ whole genome shotgun (WGS) entry which is preliminary data.</text>
</comment>
<dbReference type="Gene3D" id="3.20.20.70">
    <property type="entry name" value="Aldolase class I"/>
    <property type="match status" value="1"/>
</dbReference>
<sequence>MVRWQQATALATAGSLAGLAVRDLVQRKHSVLRNYPVVGHLRYLLEDIRPELQQYFIERNWDGRPFDRDTRSIIYQRAKGTMAEQPFGTERDVDRAGYESLVHSTAPLEKPEDPPRVRVGGPDCSKPYDMSLLNVSAMSFGALSANAIRALNKGARLGGFAHDTGEGGLTPYHQEFGGDLVWEIGSGYFGARTKDGDFDPELFRDKATDDQVKCVSLKLSQGAKPGIGGVLPAAKVTAEIAQFRGVPEGEKCVSPARHKVFSTPVELIEFIAKMRDLSGGKPAGFKLCVGSRMDVLAICKAIREVGTAPDFIIVDGSEGGTGAAPLEYEDHVGMPLTHGLMVVHNALVGTGLRDNIKLGASGKIAGGADIVKRLIQGADYTNAARAMMMAVGCIQAQECHTGKCPVGVATQNPRRARALDVPDKSERVHRYHQATVEQAAQIMATLGAREPHELSPHMLRHNISPNESRSYAELFTWLQPGELLEAAPEEWAKDWQAASADAFTPQISTYRAGEGKPA</sequence>
<evidence type="ECO:0000259" key="3">
    <source>
        <dbReference type="Pfam" id="PF01645"/>
    </source>
</evidence>
<dbReference type="GO" id="GO:0006537">
    <property type="term" value="P:glutamate biosynthetic process"/>
    <property type="evidence" value="ECO:0007669"/>
    <property type="project" value="InterPro"/>
</dbReference>
<dbReference type="PANTHER" id="PTHR43819">
    <property type="entry name" value="ARCHAEAL-TYPE GLUTAMATE SYNTHASE [NADPH]"/>
    <property type="match status" value="1"/>
</dbReference>
<feature type="domain" description="Glutamate synthase" evidence="3">
    <location>
        <begin position="133"/>
        <end position="448"/>
    </location>
</feature>
<evidence type="ECO:0000256" key="1">
    <source>
        <dbReference type="ARBA" id="ARBA00009716"/>
    </source>
</evidence>
<evidence type="ECO:0000256" key="2">
    <source>
        <dbReference type="PIRNR" id="PIRNR006429"/>
    </source>
</evidence>
<dbReference type="InterPro" id="IPR013785">
    <property type="entry name" value="Aldolase_TIM"/>
</dbReference>
<gene>
    <name evidence="4" type="ORF">GCM10011492_01870</name>
</gene>
<proteinExistence type="inferred from homology"/>
<dbReference type="Proteomes" id="UP000636793">
    <property type="component" value="Unassembled WGS sequence"/>
</dbReference>
<dbReference type="Pfam" id="PF01645">
    <property type="entry name" value="Glu_synthase"/>
    <property type="match status" value="1"/>
</dbReference>
<dbReference type="AlphaFoldDB" id="A0A916WMU3"/>
<dbReference type="CDD" id="cd02808">
    <property type="entry name" value="GltS_FMN"/>
    <property type="match status" value="1"/>
</dbReference>
<dbReference type="PIRSF" id="PIRSF500060">
    <property type="entry name" value="UCP500060"/>
    <property type="match status" value="1"/>
</dbReference>
<dbReference type="PANTHER" id="PTHR43819:SF1">
    <property type="entry name" value="ARCHAEAL-TYPE GLUTAMATE SYNTHASE [NADPH]"/>
    <property type="match status" value="1"/>
</dbReference>
<dbReference type="PIRSF" id="PIRSF006429">
    <property type="entry name" value="GOGAT_lg_2"/>
    <property type="match status" value="1"/>
</dbReference>
<dbReference type="RefSeq" id="WP_188835108.1">
    <property type="nucleotide sequence ID" value="NZ_BMHI01000001.1"/>
</dbReference>
<reference evidence="4" key="2">
    <citation type="submission" date="2020-09" db="EMBL/GenBank/DDBJ databases">
        <authorList>
            <person name="Sun Q."/>
            <person name="Zhou Y."/>
        </authorList>
    </citation>
    <scope>NUCLEOTIDE SEQUENCE</scope>
    <source>
        <strain evidence="4">CGMCC 1.15085</strain>
    </source>
</reference>
<keyword evidence="5" id="KW-1185">Reference proteome</keyword>
<name>A0A916WMU3_9MICO</name>
<organism evidence="4 5">
    <name type="scientific">Flexivirga endophytica</name>
    <dbReference type="NCBI Taxonomy" id="1849103"/>
    <lineage>
        <taxon>Bacteria</taxon>
        <taxon>Bacillati</taxon>
        <taxon>Actinomycetota</taxon>
        <taxon>Actinomycetes</taxon>
        <taxon>Micrococcales</taxon>
        <taxon>Dermacoccaceae</taxon>
        <taxon>Flexivirga</taxon>
    </lineage>
</organism>
<comment type="similarity">
    <text evidence="1 2">Belongs to the glutamate synthase family.</text>
</comment>
<dbReference type="InterPro" id="IPR002932">
    <property type="entry name" value="Glu_synthdom"/>
</dbReference>
<dbReference type="GO" id="GO:0015930">
    <property type="term" value="F:glutamate synthase activity"/>
    <property type="evidence" value="ECO:0007669"/>
    <property type="project" value="InterPro"/>
</dbReference>
<accession>A0A916WMU3</accession>
<dbReference type="SUPFAM" id="SSF51395">
    <property type="entry name" value="FMN-linked oxidoreductases"/>
    <property type="match status" value="1"/>
</dbReference>
<evidence type="ECO:0000313" key="4">
    <source>
        <dbReference type="EMBL" id="GGB15794.1"/>
    </source>
</evidence>